<gene>
    <name evidence="1" type="ORF">SAMN05421835_10894</name>
</gene>
<organism evidence="1 2">
    <name type="scientific">Amycolatopsis sacchari</name>
    <dbReference type="NCBI Taxonomy" id="115433"/>
    <lineage>
        <taxon>Bacteria</taxon>
        <taxon>Bacillati</taxon>
        <taxon>Actinomycetota</taxon>
        <taxon>Actinomycetes</taxon>
        <taxon>Pseudonocardiales</taxon>
        <taxon>Pseudonocardiaceae</taxon>
        <taxon>Amycolatopsis</taxon>
    </lineage>
</organism>
<reference evidence="1 2" key="1">
    <citation type="submission" date="2016-10" db="EMBL/GenBank/DDBJ databases">
        <authorList>
            <person name="de Groot N.N."/>
        </authorList>
    </citation>
    <scope>NUCLEOTIDE SEQUENCE [LARGE SCALE GENOMIC DNA]</scope>
    <source>
        <strain evidence="1 2">DSM 44468</strain>
    </source>
</reference>
<dbReference type="RefSeq" id="WP_091508039.1">
    <property type="nucleotide sequence ID" value="NZ_FORP01000008.1"/>
</dbReference>
<dbReference type="EMBL" id="FORP01000008">
    <property type="protein sequence ID" value="SFJ74858.1"/>
    <property type="molecule type" value="Genomic_DNA"/>
</dbReference>
<evidence type="ECO:0000313" key="1">
    <source>
        <dbReference type="EMBL" id="SFJ74858.1"/>
    </source>
</evidence>
<sequence>MNGRSELHRLLGAVWGHLEEHRLPEPWSVTCEVYRSEVQVQIGPGSPVARLADLLVWAYSLEEATVRWRRLDLRSLHTTVHGRTRAGVWFRVFGGIDFTVTRGLVPLAPGETEVVSVEELHIFHDLLTEHEVQS</sequence>
<keyword evidence="2" id="KW-1185">Reference proteome</keyword>
<proteinExistence type="predicted"/>
<dbReference type="STRING" id="115433.SAMN05421835_10894"/>
<evidence type="ECO:0000313" key="2">
    <source>
        <dbReference type="Proteomes" id="UP000199025"/>
    </source>
</evidence>
<name>A0A1I3TUA4_9PSEU</name>
<protein>
    <submittedName>
        <fullName evidence="1">Uncharacterized protein</fullName>
    </submittedName>
</protein>
<accession>A0A1I3TUA4</accession>
<dbReference type="AlphaFoldDB" id="A0A1I3TUA4"/>
<dbReference type="Proteomes" id="UP000199025">
    <property type="component" value="Unassembled WGS sequence"/>
</dbReference>
<dbReference type="OrthoDB" id="3634370at2"/>